<protein>
    <submittedName>
        <fullName evidence="2">Uncharacterized protein</fullName>
    </submittedName>
</protein>
<dbReference type="Proteomes" id="UP001596455">
    <property type="component" value="Unassembled WGS sequence"/>
</dbReference>
<keyword evidence="1" id="KW-1133">Transmembrane helix</keyword>
<name>A0ABW2Q7X3_9MICO</name>
<dbReference type="RefSeq" id="WP_382393540.1">
    <property type="nucleotide sequence ID" value="NZ_JBHTCQ010000001.1"/>
</dbReference>
<keyword evidence="1" id="KW-0812">Transmembrane</keyword>
<evidence type="ECO:0000313" key="3">
    <source>
        <dbReference type="Proteomes" id="UP001596455"/>
    </source>
</evidence>
<evidence type="ECO:0000256" key="1">
    <source>
        <dbReference type="SAM" id="Phobius"/>
    </source>
</evidence>
<reference evidence="3" key="1">
    <citation type="journal article" date="2019" name="Int. J. Syst. Evol. Microbiol.">
        <title>The Global Catalogue of Microorganisms (GCM) 10K type strain sequencing project: providing services to taxonomists for standard genome sequencing and annotation.</title>
        <authorList>
            <consortium name="The Broad Institute Genomics Platform"/>
            <consortium name="The Broad Institute Genome Sequencing Center for Infectious Disease"/>
            <person name="Wu L."/>
            <person name="Ma J."/>
        </authorList>
    </citation>
    <scope>NUCLEOTIDE SEQUENCE [LARGE SCALE GENOMIC DNA]</scope>
    <source>
        <strain evidence="3">JCM 1490</strain>
    </source>
</reference>
<evidence type="ECO:0000313" key="2">
    <source>
        <dbReference type="EMBL" id="MFC7405321.1"/>
    </source>
</evidence>
<comment type="caution">
    <text evidence="2">The sequence shown here is derived from an EMBL/GenBank/DDBJ whole genome shotgun (WGS) entry which is preliminary data.</text>
</comment>
<keyword evidence="3" id="KW-1185">Reference proteome</keyword>
<accession>A0ABW2Q7X3</accession>
<sequence length="368" mass="38889">MTAESPRRPRRGRTTAVVAVAVLLVTVVGGLAWWQPWNRAATGEVLRGDPSDVDGRGTTLTLPTGEIEIRVGQPRNRLPDDGALPPLGGSFVPVSISASARAVLSVPGAGEVPAARVGVSAGGSRFTLSGSDDGAYYLVTGDRSSDVTITVRFDGESQTLTVGADGTEVDARRFADVGNALEGTLEERTFECGDARVAESVRGGAPDVVEPPPFDCTVLAARLSPWVHGLGWAPAGQAWLVGDVDPTVRGSFYFREVTSAGPLAPVTWEAAVQIARDRLDANDTPPPIVHLGRTEAQTVFPADDTLGDPLTSAGNPWRFVAAVDADEPLPDAEITYGFPVEEPRGPFPVDDFDEHEHASWTVPLEVLR</sequence>
<organism evidence="2 3">
    <name type="scientific">Georgenia alba</name>
    <dbReference type="NCBI Taxonomy" id="2233858"/>
    <lineage>
        <taxon>Bacteria</taxon>
        <taxon>Bacillati</taxon>
        <taxon>Actinomycetota</taxon>
        <taxon>Actinomycetes</taxon>
        <taxon>Micrococcales</taxon>
        <taxon>Bogoriellaceae</taxon>
        <taxon>Georgenia</taxon>
    </lineage>
</organism>
<dbReference type="EMBL" id="JBHTCQ010000001">
    <property type="protein sequence ID" value="MFC7405321.1"/>
    <property type="molecule type" value="Genomic_DNA"/>
</dbReference>
<keyword evidence="1" id="KW-0472">Membrane</keyword>
<proteinExistence type="predicted"/>
<feature type="transmembrane region" description="Helical" evidence="1">
    <location>
        <begin position="12"/>
        <end position="34"/>
    </location>
</feature>
<gene>
    <name evidence="2" type="ORF">ACFQQL_09400</name>
</gene>